<gene>
    <name evidence="1" type="ORF">FGRAMPH1_01T20245</name>
</gene>
<dbReference type="EnsemblFungi" id="CEF88027">
    <property type="protein sequence ID" value="CEF88027"/>
    <property type="gene ID" value="FGRRES_15349"/>
</dbReference>
<reference evidence="2 3" key="2">
    <citation type="journal article" date="2010" name="Nature">
        <title>Comparative genomics reveals mobile pathogenicity chromosomes in Fusarium.</title>
        <authorList>
            <person name="Ma L.J."/>
            <person name="van der Does H.C."/>
            <person name="Borkovich K.A."/>
            <person name="Coleman J.J."/>
            <person name="Daboussi M.J."/>
            <person name="Di Pietro A."/>
            <person name="Dufresne M."/>
            <person name="Freitag M."/>
            <person name="Grabherr M."/>
            <person name="Henrissat B."/>
            <person name="Houterman P.M."/>
            <person name="Kang S."/>
            <person name="Shim W.B."/>
            <person name="Woloshuk C."/>
            <person name="Xie X."/>
            <person name="Xu J.R."/>
            <person name="Antoniw J."/>
            <person name="Baker S.E."/>
            <person name="Bluhm B.H."/>
            <person name="Breakspear A."/>
            <person name="Brown D.W."/>
            <person name="Butchko R.A."/>
            <person name="Chapman S."/>
            <person name="Coulson R."/>
            <person name="Coutinho P.M."/>
            <person name="Danchin E.G."/>
            <person name="Diener A."/>
            <person name="Gale L.R."/>
            <person name="Gardiner D.M."/>
            <person name="Goff S."/>
            <person name="Hammond-Kosack K.E."/>
            <person name="Hilburn K."/>
            <person name="Hua-Van A."/>
            <person name="Jonkers W."/>
            <person name="Kazan K."/>
            <person name="Kodira C.D."/>
            <person name="Koehrsen M."/>
            <person name="Kumar L."/>
            <person name="Lee Y.H."/>
            <person name="Li L."/>
            <person name="Manners J.M."/>
            <person name="Miranda-Saavedra D."/>
            <person name="Mukherjee M."/>
            <person name="Park G."/>
            <person name="Park J."/>
            <person name="Park S.Y."/>
            <person name="Proctor R.H."/>
            <person name="Regev A."/>
            <person name="Ruiz-Roldan M.C."/>
            <person name="Sain D."/>
            <person name="Sakthikumar S."/>
            <person name="Sykes S."/>
            <person name="Schwartz D.C."/>
            <person name="Turgeon B.G."/>
            <person name="Wapinski I."/>
            <person name="Yoder O."/>
            <person name="Young S."/>
            <person name="Zeng Q."/>
            <person name="Zhou S."/>
            <person name="Galagan J."/>
            <person name="Cuomo C.A."/>
            <person name="Kistler H.C."/>
            <person name="Rep M."/>
        </authorList>
    </citation>
    <scope>GENOME REANNOTATION</scope>
    <source>
        <strain evidence="3">ATCC MYA-4620 / CBS 123657 / FGSC 9075 / NRRL 31084 / PH-1</strain>
        <strain evidence="2">PH-1 / ATCC MYA-4620 / FGSC 9075 / NRRL 31084</strain>
    </source>
</reference>
<protein>
    <submittedName>
        <fullName evidence="1">Chromosome 3, complete genome</fullName>
    </submittedName>
</protein>
<keyword evidence="3" id="KW-1185">Reference proteome</keyword>
<dbReference type="VEuPathDB" id="FungiDB:FGRAMPH1_01G20245"/>
<name>A0A098E337_GIBZE</name>
<dbReference type="Proteomes" id="UP000070720">
    <property type="component" value="Chromosome 3"/>
</dbReference>
<evidence type="ECO:0000313" key="2">
    <source>
        <dbReference type="EnsemblFungi" id="CEF88027"/>
    </source>
</evidence>
<dbReference type="InParanoid" id="A0A098E337"/>
<evidence type="ECO:0000313" key="1">
    <source>
        <dbReference type="EMBL" id="CEF88027.1"/>
    </source>
</evidence>
<sequence>MASEMSHLVLESLGSHVDISLSPALAGITGGRGVPGSISHSCSCSYDDDDLLVRDYLNLAVTLTLDDAVQFAARPLNVDVLSSVQ</sequence>
<reference evidence="1 3" key="3">
    <citation type="journal article" date="2015" name="BMC Genomics">
        <title>The completed genome sequence of the pathogenic ascomycete fungus Fusarium graminearum.</title>
        <authorList>
            <person name="King R."/>
            <person name="Urban M."/>
            <person name="Hammond-Kosack M.C."/>
            <person name="Hassani-Pak K."/>
            <person name="Hammond-Kosack K.E."/>
        </authorList>
    </citation>
    <scope>NUCLEOTIDE SEQUENCE [LARGE SCALE GENOMIC DNA]</scope>
    <source>
        <strain evidence="3">ATCC MYA-4620 / CBS 123657 / FGSC 9075 / NRRL 31084 / PH-1</strain>
        <strain evidence="1">PH-1</strain>
    </source>
</reference>
<reference evidence="2 3" key="1">
    <citation type="journal article" date="2007" name="Science">
        <title>The Fusarium graminearum genome reveals a link between localized polymorphism and pathogen specialization.</title>
        <authorList>
            <person name="Cuomo C.A."/>
            <person name="Gueldener U."/>
            <person name="Xu J.-R."/>
            <person name="Trail F."/>
            <person name="Turgeon B.G."/>
            <person name="Di Pietro A."/>
            <person name="Walton J.D."/>
            <person name="Ma L.-J."/>
            <person name="Baker S.E."/>
            <person name="Rep M."/>
            <person name="Adam G."/>
            <person name="Antoniw J."/>
            <person name="Baldwin T."/>
            <person name="Calvo S.E."/>
            <person name="Chang Y.-L."/>
            <person name="DeCaprio D."/>
            <person name="Gale L.R."/>
            <person name="Gnerre S."/>
            <person name="Goswami R.S."/>
            <person name="Hammond-Kosack K."/>
            <person name="Harris L.J."/>
            <person name="Hilburn K."/>
            <person name="Kennell J.C."/>
            <person name="Kroken S."/>
            <person name="Magnuson J.K."/>
            <person name="Mannhaupt G."/>
            <person name="Mauceli E.W."/>
            <person name="Mewes H.-W."/>
            <person name="Mitterbauer R."/>
            <person name="Muehlbauer G."/>
            <person name="Muensterkoetter M."/>
            <person name="Nelson D."/>
            <person name="O'Donnell K."/>
            <person name="Ouellet T."/>
            <person name="Qi W."/>
            <person name="Quesneville H."/>
            <person name="Roncero M.I.G."/>
            <person name="Seong K.-Y."/>
            <person name="Tetko I.V."/>
            <person name="Urban M."/>
            <person name="Waalwijk C."/>
            <person name="Ward T.J."/>
            <person name="Yao J."/>
            <person name="Birren B.W."/>
            <person name="Kistler H.C."/>
        </authorList>
    </citation>
    <scope>NUCLEOTIDE SEQUENCE [LARGE SCALE GENOMIC DNA]</scope>
    <source>
        <strain evidence="3">ATCC MYA-4620 / CBS 123657 / FGSC 9075 / NRRL 31084 / PH-1</strain>
        <strain evidence="2">PH-1 / ATCC MYA-4620 / FGSC 9075 / NRRL 31084</strain>
    </source>
</reference>
<reference evidence="2" key="4">
    <citation type="submission" date="2017-01" db="UniProtKB">
        <authorList>
            <consortium name="EnsemblFungi"/>
        </authorList>
    </citation>
    <scope>IDENTIFICATION</scope>
    <source>
        <strain evidence="2">PH-1 / ATCC MYA-4620 / FGSC 9075 / NRRL 31084</strain>
    </source>
</reference>
<accession>A0A0E0SNL4</accession>
<dbReference type="EMBL" id="HG970334">
    <property type="protein sequence ID" value="CEF88027.1"/>
    <property type="molecule type" value="Genomic_DNA"/>
</dbReference>
<organism evidence="1 3">
    <name type="scientific">Gibberella zeae (strain ATCC MYA-4620 / CBS 123657 / FGSC 9075 / NRRL 31084 / PH-1)</name>
    <name type="common">Wheat head blight fungus</name>
    <name type="synonym">Fusarium graminearum</name>
    <dbReference type="NCBI Taxonomy" id="229533"/>
    <lineage>
        <taxon>Eukaryota</taxon>
        <taxon>Fungi</taxon>
        <taxon>Dikarya</taxon>
        <taxon>Ascomycota</taxon>
        <taxon>Pezizomycotina</taxon>
        <taxon>Sordariomycetes</taxon>
        <taxon>Hypocreomycetidae</taxon>
        <taxon>Hypocreales</taxon>
        <taxon>Nectriaceae</taxon>
        <taxon>Fusarium</taxon>
    </lineage>
</organism>
<dbReference type="AlphaFoldDB" id="A0A098E337"/>
<evidence type="ECO:0000313" key="3">
    <source>
        <dbReference type="Proteomes" id="UP000070720"/>
    </source>
</evidence>
<proteinExistence type="predicted"/>
<accession>A0A098E337</accession>